<sequence length="304" mass="31493">MRFFGFWCGLLCAVLLTTTLSAQTPQSYSDGKRGEVVLPQGDLSFADTVLAFEIGDAVPTASARNPDAALGPPTYVGNNNDGSFTTLGCNGMLDVQFTDNALIDLEGPDLYVFEVGPDVEGTQLAISQDGITWIDVGGIAGGRSEVDIAGVATPGASYRFVRLIDDGEDCRGRFPGADIDAIAAIGSATRFVLDGSVLFSVDSAVLKPDAQAALNDLANEIAQAGISAFEITGHTDSDGSAEYNLELSNARATAVREYLLSLPALADATATARGAGESEPVSDNTTEAGKAANRRVEIIATSGQ</sequence>
<keyword evidence="6" id="KW-0732">Signal</keyword>
<evidence type="ECO:0000256" key="3">
    <source>
        <dbReference type="ARBA" id="ARBA00023237"/>
    </source>
</evidence>
<evidence type="ECO:0000256" key="1">
    <source>
        <dbReference type="ARBA" id="ARBA00004442"/>
    </source>
</evidence>
<accession>A0A1M5Y6I4</accession>
<dbReference type="Proteomes" id="UP000184221">
    <property type="component" value="Unassembled WGS sequence"/>
</dbReference>
<organism evidence="8 9">
    <name type="scientific">Marivita hallyeonensis</name>
    <dbReference type="NCBI Taxonomy" id="996342"/>
    <lineage>
        <taxon>Bacteria</taxon>
        <taxon>Pseudomonadati</taxon>
        <taxon>Pseudomonadota</taxon>
        <taxon>Alphaproteobacteria</taxon>
        <taxon>Rhodobacterales</taxon>
        <taxon>Roseobacteraceae</taxon>
        <taxon>Marivita</taxon>
    </lineage>
</organism>
<dbReference type="InterPro" id="IPR006665">
    <property type="entry name" value="OmpA-like"/>
</dbReference>
<dbReference type="PANTHER" id="PTHR30329">
    <property type="entry name" value="STATOR ELEMENT OF FLAGELLAR MOTOR COMPLEX"/>
    <property type="match status" value="1"/>
</dbReference>
<evidence type="ECO:0000313" key="8">
    <source>
        <dbReference type="EMBL" id="SHI07438.1"/>
    </source>
</evidence>
<feature type="chain" id="PRO_5012906497" evidence="6">
    <location>
        <begin position="23"/>
        <end position="304"/>
    </location>
</feature>
<dbReference type="EMBL" id="FQXC01000012">
    <property type="protein sequence ID" value="SHI07438.1"/>
    <property type="molecule type" value="Genomic_DNA"/>
</dbReference>
<protein>
    <submittedName>
        <fullName evidence="8">Outer membrane protein OmpA</fullName>
    </submittedName>
</protein>
<evidence type="ECO:0000256" key="6">
    <source>
        <dbReference type="SAM" id="SignalP"/>
    </source>
</evidence>
<evidence type="ECO:0000313" key="9">
    <source>
        <dbReference type="Proteomes" id="UP000184221"/>
    </source>
</evidence>
<evidence type="ECO:0000259" key="7">
    <source>
        <dbReference type="PROSITE" id="PS51123"/>
    </source>
</evidence>
<dbReference type="STRING" id="996342.SAMN05443551_0103"/>
<dbReference type="PRINTS" id="PR01021">
    <property type="entry name" value="OMPADOMAIN"/>
</dbReference>
<feature type="signal peptide" evidence="6">
    <location>
        <begin position="1"/>
        <end position="22"/>
    </location>
</feature>
<dbReference type="AlphaFoldDB" id="A0A1M5Y6I4"/>
<evidence type="ECO:0000256" key="2">
    <source>
        <dbReference type="ARBA" id="ARBA00023136"/>
    </source>
</evidence>
<evidence type="ECO:0000256" key="4">
    <source>
        <dbReference type="PROSITE-ProRule" id="PRU00473"/>
    </source>
</evidence>
<name>A0A1M5Y6I4_9RHOB</name>
<evidence type="ECO:0000256" key="5">
    <source>
        <dbReference type="SAM" id="MobiDB-lite"/>
    </source>
</evidence>
<comment type="subcellular location">
    <subcellularLocation>
        <location evidence="1">Cell outer membrane</location>
    </subcellularLocation>
</comment>
<keyword evidence="2 4" id="KW-0472">Membrane</keyword>
<keyword evidence="9" id="KW-1185">Reference proteome</keyword>
<dbReference type="InterPro" id="IPR006664">
    <property type="entry name" value="OMP_bac"/>
</dbReference>
<feature type="domain" description="OmpA-like" evidence="7">
    <location>
        <begin position="186"/>
        <end position="304"/>
    </location>
</feature>
<dbReference type="Gene3D" id="3.30.1330.60">
    <property type="entry name" value="OmpA-like domain"/>
    <property type="match status" value="1"/>
</dbReference>
<dbReference type="PANTHER" id="PTHR30329:SF21">
    <property type="entry name" value="LIPOPROTEIN YIAD-RELATED"/>
    <property type="match status" value="1"/>
</dbReference>
<dbReference type="RefSeq" id="WP_072780194.1">
    <property type="nucleotide sequence ID" value="NZ_FQXC01000012.1"/>
</dbReference>
<dbReference type="SUPFAM" id="SSF103088">
    <property type="entry name" value="OmpA-like"/>
    <property type="match status" value="1"/>
</dbReference>
<proteinExistence type="predicted"/>
<dbReference type="GO" id="GO:0009279">
    <property type="term" value="C:cell outer membrane"/>
    <property type="evidence" value="ECO:0007669"/>
    <property type="project" value="UniProtKB-SubCell"/>
</dbReference>
<keyword evidence="3" id="KW-0998">Cell outer membrane</keyword>
<dbReference type="CDD" id="cd07185">
    <property type="entry name" value="OmpA_C-like"/>
    <property type="match status" value="1"/>
</dbReference>
<dbReference type="InterPro" id="IPR050330">
    <property type="entry name" value="Bact_OuterMem_StrucFunc"/>
</dbReference>
<reference evidence="8 9" key="1">
    <citation type="submission" date="2016-11" db="EMBL/GenBank/DDBJ databases">
        <authorList>
            <person name="Jaros S."/>
            <person name="Januszkiewicz K."/>
            <person name="Wedrychowicz H."/>
        </authorList>
    </citation>
    <scope>NUCLEOTIDE SEQUENCE [LARGE SCALE GENOMIC DNA]</scope>
    <source>
        <strain evidence="8 9">DSM 29431</strain>
    </source>
</reference>
<gene>
    <name evidence="8" type="ORF">SAMN05443551_0103</name>
</gene>
<dbReference type="Pfam" id="PF00691">
    <property type="entry name" value="OmpA"/>
    <property type="match status" value="1"/>
</dbReference>
<feature type="region of interest" description="Disordered" evidence="5">
    <location>
        <begin position="271"/>
        <end position="294"/>
    </location>
</feature>
<dbReference type="InterPro" id="IPR036737">
    <property type="entry name" value="OmpA-like_sf"/>
</dbReference>
<dbReference type="PROSITE" id="PS51123">
    <property type="entry name" value="OMPA_2"/>
    <property type="match status" value="1"/>
</dbReference>